<organism evidence="2 3">
    <name type="scientific">Glycomyces artemisiae</name>
    <dbReference type="NCBI Taxonomy" id="1076443"/>
    <lineage>
        <taxon>Bacteria</taxon>
        <taxon>Bacillati</taxon>
        <taxon>Actinomycetota</taxon>
        <taxon>Actinomycetes</taxon>
        <taxon>Glycomycetales</taxon>
        <taxon>Glycomycetaceae</taxon>
        <taxon>Glycomyces</taxon>
    </lineage>
</organism>
<accession>A0A2T0UPD2</accession>
<proteinExistence type="predicted"/>
<dbReference type="Proteomes" id="UP000238176">
    <property type="component" value="Unassembled WGS sequence"/>
</dbReference>
<feature type="transmembrane region" description="Helical" evidence="1">
    <location>
        <begin position="83"/>
        <end position="103"/>
    </location>
</feature>
<feature type="transmembrane region" description="Helical" evidence="1">
    <location>
        <begin position="115"/>
        <end position="137"/>
    </location>
</feature>
<comment type="caution">
    <text evidence="2">The sequence shown here is derived from an EMBL/GenBank/DDBJ whole genome shotgun (WGS) entry which is preliminary data.</text>
</comment>
<name>A0A2T0UPD2_9ACTN</name>
<reference evidence="2 3" key="1">
    <citation type="submission" date="2018-03" db="EMBL/GenBank/DDBJ databases">
        <title>Genomic Encyclopedia of Type Strains, Phase III (KMG-III): the genomes of soil and plant-associated and newly described type strains.</title>
        <authorList>
            <person name="Whitman W."/>
        </authorList>
    </citation>
    <scope>NUCLEOTIDE SEQUENCE [LARGE SCALE GENOMIC DNA]</scope>
    <source>
        <strain evidence="2 3">CGMCC 4.7067</strain>
    </source>
</reference>
<sequence>MSARTAPKRRAPAEYLVRFGGGALGLFGEMIVVGLVVTALSLPLATALAAVAAGTRHLDRHAADHGDGLGDLLSAAWRALRTGWAASALTALAVGLLGLNVALGVQGLVPGGTPLAVVSAVFALVIATVAARAASLWEPSADWRDLFHEAAVLTAADPVGTAYVLIGLGVAAVVAWMFLPLIVIAPGMLAVALIAARRRARA</sequence>
<dbReference type="RefSeq" id="WP_106363705.1">
    <property type="nucleotide sequence ID" value="NZ_PVTJ01000003.1"/>
</dbReference>
<protein>
    <recommendedName>
        <fullName evidence="4">Poxvirus protein I5</fullName>
    </recommendedName>
</protein>
<dbReference type="AlphaFoldDB" id="A0A2T0UPD2"/>
<evidence type="ECO:0000313" key="3">
    <source>
        <dbReference type="Proteomes" id="UP000238176"/>
    </source>
</evidence>
<keyword evidence="1" id="KW-0812">Transmembrane</keyword>
<evidence type="ECO:0000313" key="2">
    <source>
        <dbReference type="EMBL" id="PRY59799.1"/>
    </source>
</evidence>
<keyword evidence="1" id="KW-0472">Membrane</keyword>
<evidence type="ECO:0000256" key="1">
    <source>
        <dbReference type="SAM" id="Phobius"/>
    </source>
</evidence>
<dbReference type="EMBL" id="PVTJ01000003">
    <property type="protein sequence ID" value="PRY59799.1"/>
    <property type="molecule type" value="Genomic_DNA"/>
</dbReference>
<dbReference type="OrthoDB" id="3683589at2"/>
<feature type="transmembrane region" description="Helical" evidence="1">
    <location>
        <begin position="21"/>
        <end position="42"/>
    </location>
</feature>
<feature type="transmembrane region" description="Helical" evidence="1">
    <location>
        <begin position="163"/>
        <end position="196"/>
    </location>
</feature>
<evidence type="ECO:0008006" key="4">
    <source>
        <dbReference type="Google" id="ProtNLM"/>
    </source>
</evidence>
<keyword evidence="1" id="KW-1133">Transmembrane helix</keyword>
<gene>
    <name evidence="2" type="ORF">B0I28_103273</name>
</gene>
<keyword evidence="3" id="KW-1185">Reference proteome</keyword>